<keyword evidence="3" id="KW-1185">Reference proteome</keyword>
<evidence type="ECO:0000256" key="2">
    <source>
        <dbReference type="SAM" id="SignalP"/>
    </source>
</evidence>
<accession>A0A6I8WA70</accession>
<sequence length="164" mass="18466">MASMSLLSLILALLGCLPLLQGQQQLQHAVYPAWLYSMPWRPLVPSTPQQSPLSQLSPGYTGPQTFPSVQREREREQRQEKLLEPEQELKQGLFTPQIQFLGHTGPPVQGRFSLPFRPSPFSGYTDDDDEDPGGGSLEEPAREIERVGPFVYLSPGRLYNIFRS</sequence>
<name>A0A6I8WA70_DROPS</name>
<feature type="compositionally biased region" description="Low complexity" evidence="1">
    <location>
        <begin position="46"/>
        <end position="58"/>
    </location>
</feature>
<feature type="region of interest" description="Disordered" evidence="1">
    <location>
        <begin position="111"/>
        <end position="143"/>
    </location>
</feature>
<feature type="chain" id="PRO_5026178461" evidence="2">
    <location>
        <begin position="23"/>
        <end position="164"/>
    </location>
</feature>
<evidence type="ECO:0000313" key="3">
    <source>
        <dbReference type="Proteomes" id="UP000001819"/>
    </source>
</evidence>
<gene>
    <name evidence="4" type="primary">LOC4815579</name>
</gene>
<dbReference type="InParanoid" id="A0A6I8WA70"/>
<organism evidence="3 4">
    <name type="scientific">Drosophila pseudoobscura pseudoobscura</name>
    <name type="common">Fruit fly</name>
    <dbReference type="NCBI Taxonomy" id="46245"/>
    <lineage>
        <taxon>Eukaryota</taxon>
        <taxon>Metazoa</taxon>
        <taxon>Ecdysozoa</taxon>
        <taxon>Arthropoda</taxon>
        <taxon>Hexapoda</taxon>
        <taxon>Insecta</taxon>
        <taxon>Pterygota</taxon>
        <taxon>Neoptera</taxon>
        <taxon>Endopterygota</taxon>
        <taxon>Diptera</taxon>
        <taxon>Brachycera</taxon>
        <taxon>Muscomorpha</taxon>
        <taxon>Ephydroidea</taxon>
        <taxon>Drosophilidae</taxon>
        <taxon>Drosophila</taxon>
        <taxon>Sophophora</taxon>
    </lineage>
</organism>
<dbReference type="AlphaFoldDB" id="A0A6I8WA70"/>
<feature type="signal peptide" evidence="2">
    <location>
        <begin position="1"/>
        <end position="22"/>
    </location>
</feature>
<protein>
    <submittedName>
        <fullName evidence="4">Uncharacterized protein</fullName>
    </submittedName>
</protein>
<evidence type="ECO:0000313" key="4">
    <source>
        <dbReference type="RefSeq" id="XP_033240192.1"/>
    </source>
</evidence>
<dbReference type="FunCoup" id="A0A6I8WA70">
    <property type="interactions" value="1"/>
</dbReference>
<evidence type="ECO:0000256" key="1">
    <source>
        <dbReference type="SAM" id="MobiDB-lite"/>
    </source>
</evidence>
<keyword evidence="2" id="KW-0732">Signal</keyword>
<feature type="region of interest" description="Disordered" evidence="1">
    <location>
        <begin position="46"/>
        <end position="88"/>
    </location>
</feature>
<feature type="compositionally biased region" description="Basic and acidic residues" evidence="1">
    <location>
        <begin position="70"/>
        <end position="88"/>
    </location>
</feature>
<dbReference type="KEGG" id="dpo:4815579"/>
<reference evidence="4" key="1">
    <citation type="submission" date="2025-08" db="UniProtKB">
        <authorList>
            <consortium name="RefSeq"/>
        </authorList>
    </citation>
    <scope>IDENTIFICATION</scope>
    <source>
        <strain evidence="4">MV-25-SWS-2005</strain>
        <tissue evidence="4">Whole body</tissue>
    </source>
</reference>
<dbReference type="Proteomes" id="UP000001819">
    <property type="component" value="Chromosome X"/>
</dbReference>
<proteinExistence type="predicted"/>
<dbReference type="RefSeq" id="XP_033240192.1">
    <property type="nucleotide sequence ID" value="XM_033384301.1"/>
</dbReference>